<organism evidence="2">
    <name type="scientific">uncultured Acetobacteraceae bacterium</name>
    <dbReference type="NCBI Taxonomy" id="169975"/>
    <lineage>
        <taxon>Bacteria</taxon>
        <taxon>Pseudomonadati</taxon>
        <taxon>Pseudomonadota</taxon>
        <taxon>Alphaproteobacteria</taxon>
        <taxon>Acetobacterales</taxon>
        <taxon>Acetobacteraceae</taxon>
        <taxon>environmental samples</taxon>
    </lineage>
</organism>
<protein>
    <submittedName>
        <fullName evidence="2">Uncharacterized protein</fullName>
    </submittedName>
</protein>
<dbReference type="EMBL" id="CADCTL010000227">
    <property type="protein sequence ID" value="CAA9272224.1"/>
    <property type="molecule type" value="Genomic_DNA"/>
</dbReference>
<accession>A0A6J4JAH0</accession>
<sequence length="68" mass="7440">WTTTTEAGGPGRGGGRMSRRRRCGCCGVRTSRRYRGRSARPRRRWRAGATRAFLAAGEASLTSRPTDG</sequence>
<proteinExistence type="predicted"/>
<evidence type="ECO:0000313" key="2">
    <source>
        <dbReference type="EMBL" id="CAA9272224.1"/>
    </source>
</evidence>
<gene>
    <name evidence="2" type="ORF">AVDCRST_MAG04-3154</name>
</gene>
<evidence type="ECO:0000256" key="1">
    <source>
        <dbReference type="SAM" id="MobiDB-lite"/>
    </source>
</evidence>
<feature type="non-terminal residue" evidence="2">
    <location>
        <position position="1"/>
    </location>
</feature>
<name>A0A6J4JAH0_9PROT</name>
<feature type="non-terminal residue" evidence="2">
    <location>
        <position position="68"/>
    </location>
</feature>
<reference evidence="2" key="1">
    <citation type="submission" date="2020-02" db="EMBL/GenBank/DDBJ databases">
        <authorList>
            <person name="Meier V. D."/>
        </authorList>
    </citation>
    <scope>NUCLEOTIDE SEQUENCE</scope>
    <source>
        <strain evidence="2">AVDCRST_MAG04</strain>
    </source>
</reference>
<dbReference type="AlphaFoldDB" id="A0A6J4JAH0"/>
<feature type="region of interest" description="Disordered" evidence="1">
    <location>
        <begin position="1"/>
        <end position="21"/>
    </location>
</feature>